<evidence type="ECO:0000313" key="2">
    <source>
        <dbReference type="EMBL" id="MCS4557972.1"/>
    </source>
</evidence>
<sequence length="126" mass="14804">MLTRPLYELLPYAYMTLGAVSFMKLEPDYALLSSIVLFVLGARIYALRSQNRRTDPEIRRKSGNMPKLVYDLLPFLYVLSALAIFKYLPEKIFPLLAICLLTYGFYVMFRRSMYRRHRLPVSSSMF</sequence>
<dbReference type="RefSeq" id="WP_238897450.1">
    <property type="nucleotide sequence ID" value="NZ_JAKOGG010000014.1"/>
</dbReference>
<organism evidence="2 3">
    <name type="scientific">Shewanella electrica</name>
    <dbReference type="NCBI Taxonomy" id="515560"/>
    <lineage>
        <taxon>Bacteria</taxon>
        <taxon>Pseudomonadati</taxon>
        <taxon>Pseudomonadota</taxon>
        <taxon>Gammaproteobacteria</taxon>
        <taxon>Alteromonadales</taxon>
        <taxon>Shewanellaceae</taxon>
        <taxon>Shewanella</taxon>
    </lineage>
</organism>
<reference evidence="3" key="2">
    <citation type="submission" date="2023-07" db="EMBL/GenBank/DDBJ databases">
        <title>Shewanella mangrovi sp. nov., an acetaldehyde- degrading bacterium isolated from mangrove sediment.</title>
        <authorList>
            <person name="Liu Y."/>
        </authorList>
    </citation>
    <scope>NUCLEOTIDE SEQUENCE [LARGE SCALE GENOMIC DNA]</scope>
    <source>
        <strain evidence="3">C32</strain>
    </source>
</reference>
<proteinExistence type="predicted"/>
<protein>
    <submittedName>
        <fullName evidence="2">Uncharacterized protein</fullName>
    </submittedName>
</protein>
<feature type="transmembrane region" description="Helical" evidence="1">
    <location>
        <begin position="91"/>
        <end position="109"/>
    </location>
</feature>
<name>A0ABT2FPS8_9GAMM</name>
<keyword evidence="1" id="KW-0812">Transmembrane</keyword>
<keyword evidence="1" id="KW-1133">Transmembrane helix</keyword>
<gene>
    <name evidence="2" type="ORF">L9G74_16125</name>
</gene>
<dbReference type="EMBL" id="JAKOGG010000014">
    <property type="protein sequence ID" value="MCS4557972.1"/>
    <property type="molecule type" value="Genomic_DNA"/>
</dbReference>
<accession>A0ABT2FPS8</accession>
<dbReference type="Proteomes" id="UP001201549">
    <property type="component" value="Unassembled WGS sequence"/>
</dbReference>
<comment type="caution">
    <text evidence="2">The sequence shown here is derived from an EMBL/GenBank/DDBJ whole genome shotgun (WGS) entry which is preliminary data.</text>
</comment>
<feature type="transmembrane region" description="Helical" evidence="1">
    <location>
        <begin position="68"/>
        <end position="85"/>
    </location>
</feature>
<reference evidence="2 3" key="1">
    <citation type="submission" date="2022-02" db="EMBL/GenBank/DDBJ databases">
        <authorList>
            <person name="Zhuang L."/>
        </authorList>
    </citation>
    <scope>NUCLEOTIDE SEQUENCE [LARGE SCALE GENOMIC DNA]</scope>
    <source>
        <strain evidence="2 3">C32</strain>
    </source>
</reference>
<keyword evidence="1" id="KW-0472">Membrane</keyword>
<feature type="transmembrane region" description="Helical" evidence="1">
    <location>
        <begin position="29"/>
        <end position="47"/>
    </location>
</feature>
<evidence type="ECO:0000256" key="1">
    <source>
        <dbReference type="SAM" id="Phobius"/>
    </source>
</evidence>
<evidence type="ECO:0000313" key="3">
    <source>
        <dbReference type="Proteomes" id="UP001201549"/>
    </source>
</evidence>
<keyword evidence="3" id="KW-1185">Reference proteome</keyword>